<accession>A0A2R5GX07</accession>
<reference evidence="4 5" key="1">
    <citation type="submission" date="2017-12" db="EMBL/GenBank/DDBJ databases">
        <title>Sequencing, de novo assembly and annotation of complete genome of a new Thraustochytrid species, strain FCC1311.</title>
        <authorList>
            <person name="Sedici K."/>
            <person name="Godart F."/>
            <person name="Aiese Cigliano R."/>
            <person name="Sanseverino W."/>
            <person name="Barakat M."/>
            <person name="Ortet P."/>
            <person name="Marechal E."/>
            <person name="Cagnac O."/>
            <person name="Amato A."/>
        </authorList>
    </citation>
    <scope>NUCLEOTIDE SEQUENCE [LARGE SCALE GENOMIC DNA]</scope>
</reference>
<feature type="coiled-coil region" evidence="1">
    <location>
        <begin position="191"/>
        <end position="225"/>
    </location>
</feature>
<dbReference type="OrthoDB" id="48509at2759"/>
<feature type="region of interest" description="Disordered" evidence="2">
    <location>
        <begin position="403"/>
        <end position="437"/>
    </location>
</feature>
<evidence type="ECO:0000256" key="2">
    <source>
        <dbReference type="SAM" id="MobiDB-lite"/>
    </source>
</evidence>
<feature type="domain" description="GYF" evidence="3">
    <location>
        <begin position="435"/>
        <end position="485"/>
    </location>
</feature>
<proteinExistence type="predicted"/>
<evidence type="ECO:0000259" key="3">
    <source>
        <dbReference type="PROSITE" id="PS50829"/>
    </source>
</evidence>
<dbReference type="Gene3D" id="3.30.1490.40">
    <property type="match status" value="1"/>
</dbReference>
<dbReference type="AlphaFoldDB" id="A0A2R5GX07"/>
<feature type="region of interest" description="Disordered" evidence="2">
    <location>
        <begin position="309"/>
        <end position="340"/>
    </location>
</feature>
<evidence type="ECO:0000313" key="4">
    <source>
        <dbReference type="EMBL" id="GBG32474.1"/>
    </source>
</evidence>
<dbReference type="SMART" id="SM00444">
    <property type="entry name" value="GYF"/>
    <property type="match status" value="1"/>
</dbReference>
<dbReference type="PROSITE" id="PS50829">
    <property type="entry name" value="GYF"/>
    <property type="match status" value="1"/>
</dbReference>
<dbReference type="SUPFAM" id="SSF55277">
    <property type="entry name" value="GYF domain"/>
    <property type="match status" value="1"/>
</dbReference>
<organism evidence="4 5">
    <name type="scientific">Hondaea fermentalgiana</name>
    <dbReference type="NCBI Taxonomy" id="2315210"/>
    <lineage>
        <taxon>Eukaryota</taxon>
        <taxon>Sar</taxon>
        <taxon>Stramenopiles</taxon>
        <taxon>Bigyra</taxon>
        <taxon>Labyrinthulomycetes</taxon>
        <taxon>Thraustochytrida</taxon>
        <taxon>Thraustochytriidae</taxon>
        <taxon>Hondaea</taxon>
    </lineage>
</organism>
<dbReference type="Proteomes" id="UP000241890">
    <property type="component" value="Unassembled WGS sequence"/>
</dbReference>
<dbReference type="Pfam" id="PF02213">
    <property type="entry name" value="GYF"/>
    <property type="match status" value="1"/>
</dbReference>
<evidence type="ECO:0000256" key="1">
    <source>
        <dbReference type="SAM" id="Coils"/>
    </source>
</evidence>
<gene>
    <name evidence="4" type="ORF">FCC1311_086992</name>
</gene>
<evidence type="ECO:0000313" key="5">
    <source>
        <dbReference type="Proteomes" id="UP000241890"/>
    </source>
</evidence>
<keyword evidence="5" id="KW-1185">Reference proteome</keyword>
<dbReference type="InterPro" id="IPR003169">
    <property type="entry name" value="GYF"/>
</dbReference>
<sequence length="501" mass="57675">MMRVHNEALRNELVANSFAKGGEGCHINTHDDTRWDTGKHTIEKIDNDVDNDVVDDNDPFGTNRILSTDLIDERFHGVYYFPDMVDNKSDSRNINRSTNRHHARHGVEAMERMVQFEQELRMRNEERQVLANQRMEELLEKQSFARLAHHEDKALKEIRQRARRELDLQDRLTDRAFYHKIKHELAMRYTVQVERERRVQVEQKLEEEDKRLQTLVDRRAELRRQYLDEKYRIERAKAGLPPENRNGGPLSPAAAAATAAAVKTHYDAQYDPEYDIDDLVARFPSITSPDSAMASAYIAKSADFGYRGSPYSDTRETSPCESPADPSYMARYPQPPQAHHVRLKDEINDQIDSPRSPYHGPNALALYEPAVQAHIARPGQHPPPRRPQQDPHEDWRRLEQNQEELESIPTPSTGPQGDVDRSLVPQNSRGGDEGRNDWYYLDAQGQVQGPFSDQRMRTWNERGLLPQDLMIQANAFDTANFAPLATVFKDPSVAFQCATCD</sequence>
<dbReference type="InParanoid" id="A0A2R5GX07"/>
<name>A0A2R5GX07_9STRA</name>
<protein>
    <submittedName>
        <fullName evidence="4">GRB10-interacting GYF protein 2</fullName>
    </submittedName>
</protein>
<dbReference type="InterPro" id="IPR035445">
    <property type="entry name" value="GYF-like_dom_sf"/>
</dbReference>
<comment type="caution">
    <text evidence="4">The sequence shown here is derived from an EMBL/GenBank/DDBJ whole genome shotgun (WGS) entry which is preliminary data.</text>
</comment>
<dbReference type="EMBL" id="BEYU01000122">
    <property type="protein sequence ID" value="GBG32474.1"/>
    <property type="molecule type" value="Genomic_DNA"/>
</dbReference>
<keyword evidence="1" id="KW-0175">Coiled coil</keyword>